<comment type="caution">
    <text evidence="6">The sequence shown here is derived from an EMBL/GenBank/DDBJ whole genome shotgun (WGS) entry which is preliminary data.</text>
</comment>
<dbReference type="InterPro" id="IPR058163">
    <property type="entry name" value="LysR-type_TF_proteobact-type"/>
</dbReference>
<dbReference type="Gene3D" id="3.40.190.290">
    <property type="match status" value="1"/>
</dbReference>
<dbReference type="CDD" id="cd08422">
    <property type="entry name" value="PBP2_CrgA_like"/>
    <property type="match status" value="1"/>
</dbReference>
<dbReference type="GO" id="GO:0043565">
    <property type="term" value="F:sequence-specific DNA binding"/>
    <property type="evidence" value="ECO:0007669"/>
    <property type="project" value="TreeGrafter"/>
</dbReference>
<dbReference type="AlphaFoldDB" id="A0A2N4UAS9"/>
<evidence type="ECO:0000256" key="2">
    <source>
        <dbReference type="ARBA" id="ARBA00023015"/>
    </source>
</evidence>
<dbReference type="OrthoDB" id="8714815at2"/>
<name>A0A2N4UAS9_9BURK</name>
<evidence type="ECO:0000256" key="4">
    <source>
        <dbReference type="ARBA" id="ARBA00023163"/>
    </source>
</evidence>
<comment type="similarity">
    <text evidence="1">Belongs to the LysR transcriptional regulatory family.</text>
</comment>
<keyword evidence="2" id="KW-0805">Transcription regulation</keyword>
<dbReference type="Pfam" id="PF00126">
    <property type="entry name" value="HTH_1"/>
    <property type="match status" value="1"/>
</dbReference>
<evidence type="ECO:0000256" key="1">
    <source>
        <dbReference type="ARBA" id="ARBA00009437"/>
    </source>
</evidence>
<dbReference type="RefSeq" id="WP_102071818.1">
    <property type="nucleotide sequence ID" value="NZ_PDNV01000017.1"/>
</dbReference>
<dbReference type="InterPro" id="IPR005119">
    <property type="entry name" value="LysR_subst-bd"/>
</dbReference>
<dbReference type="Gene3D" id="1.10.10.10">
    <property type="entry name" value="Winged helix-like DNA-binding domain superfamily/Winged helix DNA-binding domain"/>
    <property type="match status" value="1"/>
</dbReference>
<evidence type="ECO:0000256" key="3">
    <source>
        <dbReference type="ARBA" id="ARBA00023125"/>
    </source>
</evidence>
<dbReference type="PANTHER" id="PTHR30537:SF5">
    <property type="entry name" value="HTH-TYPE TRANSCRIPTIONAL ACTIVATOR TTDR-RELATED"/>
    <property type="match status" value="1"/>
</dbReference>
<dbReference type="PROSITE" id="PS50931">
    <property type="entry name" value="HTH_LYSR"/>
    <property type="match status" value="1"/>
</dbReference>
<reference evidence="6 7" key="1">
    <citation type="submission" date="2017-10" db="EMBL/GenBank/DDBJ databases">
        <title>Two draft genome sequences of Pusillimonas sp. strains isolated from a nitrate- and radionuclide-contaminated groundwater in Russia.</title>
        <authorList>
            <person name="Grouzdev D.S."/>
            <person name="Tourova T.P."/>
            <person name="Goeva M.A."/>
            <person name="Babich T.L."/>
            <person name="Sokolova D.S."/>
            <person name="Abdullin R."/>
            <person name="Poltaraus A.B."/>
            <person name="Toshchakov S.V."/>
            <person name="Nazina T.N."/>
        </authorList>
    </citation>
    <scope>NUCLEOTIDE SEQUENCE [LARGE SCALE GENOMIC DNA]</scope>
    <source>
        <strain evidence="6 7">JR1/69-2-13</strain>
    </source>
</reference>
<evidence type="ECO:0000313" key="6">
    <source>
        <dbReference type="EMBL" id="PLC52107.1"/>
    </source>
</evidence>
<accession>A0A2N4UAS9</accession>
<dbReference type="GO" id="GO:0006351">
    <property type="term" value="P:DNA-templated transcription"/>
    <property type="evidence" value="ECO:0007669"/>
    <property type="project" value="TreeGrafter"/>
</dbReference>
<dbReference type="SUPFAM" id="SSF53850">
    <property type="entry name" value="Periplasmic binding protein-like II"/>
    <property type="match status" value="1"/>
</dbReference>
<proteinExistence type="inferred from homology"/>
<dbReference type="Proteomes" id="UP000234328">
    <property type="component" value="Unassembled WGS sequence"/>
</dbReference>
<keyword evidence="7" id="KW-1185">Reference proteome</keyword>
<evidence type="ECO:0000313" key="7">
    <source>
        <dbReference type="Proteomes" id="UP000234328"/>
    </source>
</evidence>
<dbReference type="GO" id="GO:0003700">
    <property type="term" value="F:DNA-binding transcription factor activity"/>
    <property type="evidence" value="ECO:0007669"/>
    <property type="project" value="InterPro"/>
</dbReference>
<protein>
    <submittedName>
        <fullName evidence="6">LysR family transcriptional regulator</fullName>
    </submittedName>
</protein>
<sequence length="308" mass="34285">MDNRIDLNLIQFFVAIVQSRTLSEAARRTGMTRSNASRQLKALELLMGAQLLRRTTRNMEVTEAGQLLYSHGVRMLEEAQAARASIDSLGKSVRGDVRIRLPTGLGHLYLAPVLLEFARNYPDVSLRVLINDFIGDLISAEVDVALKITSAPSEDHVARKICDIAWCLCAAPDFIATRNAIATIQDLTGCTLITPASMGRRFDLKLDMNGTRVLFKATPRLQSGDYPYLLEATLAGLGVALLPRYAVWKPLQSGALQEVLPQYEPEGVGDSLYLMTAANRFPTMATRTLMEFITEHIKQHETNWRRPK</sequence>
<dbReference type="InterPro" id="IPR036390">
    <property type="entry name" value="WH_DNA-bd_sf"/>
</dbReference>
<dbReference type="PANTHER" id="PTHR30537">
    <property type="entry name" value="HTH-TYPE TRANSCRIPTIONAL REGULATOR"/>
    <property type="match status" value="1"/>
</dbReference>
<dbReference type="InterPro" id="IPR000847">
    <property type="entry name" value="LysR_HTH_N"/>
</dbReference>
<dbReference type="InterPro" id="IPR036388">
    <property type="entry name" value="WH-like_DNA-bd_sf"/>
</dbReference>
<dbReference type="SUPFAM" id="SSF46785">
    <property type="entry name" value="Winged helix' DNA-binding domain"/>
    <property type="match status" value="1"/>
</dbReference>
<feature type="domain" description="HTH lysR-type" evidence="5">
    <location>
        <begin position="5"/>
        <end position="62"/>
    </location>
</feature>
<dbReference type="FunFam" id="1.10.10.10:FF:000001">
    <property type="entry name" value="LysR family transcriptional regulator"/>
    <property type="match status" value="1"/>
</dbReference>
<keyword evidence="3" id="KW-0238">DNA-binding</keyword>
<organism evidence="6 7">
    <name type="scientific">Pollutimonas nitritireducens</name>
    <dbReference type="NCBI Taxonomy" id="2045209"/>
    <lineage>
        <taxon>Bacteria</taxon>
        <taxon>Pseudomonadati</taxon>
        <taxon>Pseudomonadota</taxon>
        <taxon>Betaproteobacteria</taxon>
        <taxon>Burkholderiales</taxon>
        <taxon>Alcaligenaceae</taxon>
        <taxon>Pollutimonas</taxon>
    </lineage>
</organism>
<evidence type="ECO:0000259" key="5">
    <source>
        <dbReference type="PROSITE" id="PS50931"/>
    </source>
</evidence>
<dbReference type="EMBL" id="PDNV01000017">
    <property type="protein sequence ID" value="PLC52107.1"/>
    <property type="molecule type" value="Genomic_DNA"/>
</dbReference>
<gene>
    <name evidence="6" type="ORF">CR155_20045</name>
</gene>
<keyword evidence="4" id="KW-0804">Transcription</keyword>
<dbReference type="Pfam" id="PF03466">
    <property type="entry name" value="LysR_substrate"/>
    <property type="match status" value="1"/>
</dbReference>